<dbReference type="InterPro" id="IPR016186">
    <property type="entry name" value="C-type_lectin-like/link_sf"/>
</dbReference>
<dbReference type="PRINTS" id="PR00770">
    <property type="entry name" value="EMAJORBASICP"/>
</dbReference>
<keyword evidence="5" id="KW-1185">Reference proteome</keyword>
<feature type="compositionally biased region" description="Basic and acidic residues" evidence="2">
    <location>
        <begin position="37"/>
        <end position="48"/>
    </location>
</feature>
<dbReference type="PROSITE" id="PS00615">
    <property type="entry name" value="C_TYPE_LECTIN_1"/>
    <property type="match status" value="1"/>
</dbReference>
<dbReference type="PANTHER" id="PTHR22991">
    <property type="entry name" value="PROTEIN CBG13490"/>
    <property type="match status" value="1"/>
</dbReference>
<name>G1SUW3_RABIT</name>
<dbReference type="SMART" id="SM00034">
    <property type="entry name" value="CLECT"/>
    <property type="match status" value="1"/>
</dbReference>
<sequence>MVLGSNGKMQSQDTCPFSLPGTKTSNFESPLGDETLPQDRKVAGRGAEETPPGALTQLQEEVQEEGCFRCEGALDEEGAAESGSDLDVVDTALQCPKEDDTVKLAISPGCKTCKRYILVRHAQTFNAAEAVCQKCYRGNLVSIHSFNFNYLIRSAVHILSNIQVWIGATVTGPSNCQHFHWIDGSSWNFAYWGHREPWGCSGTCISLGTRGGHWHRSHCATRLPFVCSY</sequence>
<dbReference type="Pfam" id="PF00059">
    <property type="entry name" value="Lectin_C"/>
    <property type="match status" value="1"/>
</dbReference>
<dbReference type="eggNOG" id="KOG4297">
    <property type="taxonomic scope" value="Eukaryota"/>
</dbReference>
<dbReference type="SUPFAM" id="SSF56436">
    <property type="entry name" value="C-type lectin-like"/>
    <property type="match status" value="1"/>
</dbReference>
<reference evidence="4 5" key="1">
    <citation type="journal article" date="2011" name="Nature">
        <title>A high-resolution map of human evolutionary constraint using 29 mammals.</title>
        <authorList>
            <person name="Lindblad-Toh K."/>
            <person name="Garber M."/>
            <person name="Zuk O."/>
            <person name="Lin M.F."/>
            <person name="Parker B.J."/>
            <person name="Washietl S."/>
            <person name="Kheradpour P."/>
            <person name="Ernst J."/>
            <person name="Jordan G."/>
            <person name="Mauceli E."/>
            <person name="Ward L.D."/>
            <person name="Lowe C.B."/>
            <person name="Holloway A.K."/>
            <person name="Clamp M."/>
            <person name="Gnerre S."/>
            <person name="Alfoldi J."/>
            <person name="Beal K."/>
            <person name="Chang J."/>
            <person name="Clawson H."/>
            <person name="Cuff J."/>
            <person name="Di Palma F."/>
            <person name="Fitzgerald S."/>
            <person name="Flicek P."/>
            <person name="Guttman M."/>
            <person name="Hubisz M.J."/>
            <person name="Jaffe D.B."/>
            <person name="Jungreis I."/>
            <person name="Kent W.J."/>
            <person name="Kostka D."/>
            <person name="Lara M."/>
            <person name="Martins A.L."/>
            <person name="Massingham T."/>
            <person name="Moltke I."/>
            <person name="Raney B.J."/>
            <person name="Rasmussen M.D."/>
            <person name="Robinson J."/>
            <person name="Stark A."/>
            <person name="Vilella A.J."/>
            <person name="Wen J."/>
            <person name="Xie X."/>
            <person name="Zody M.C."/>
            <person name="Baldwin J."/>
            <person name="Bloom T."/>
            <person name="Chin C.W."/>
            <person name="Heiman D."/>
            <person name="Nicol R."/>
            <person name="Nusbaum C."/>
            <person name="Young S."/>
            <person name="Wilkinson J."/>
            <person name="Worley K.C."/>
            <person name="Kovar C.L."/>
            <person name="Muzny D.M."/>
            <person name="Gibbs R.A."/>
            <person name="Cree A."/>
            <person name="Dihn H.H."/>
            <person name="Fowler G."/>
            <person name="Jhangiani S."/>
            <person name="Joshi V."/>
            <person name="Lee S."/>
            <person name="Lewis L.R."/>
            <person name="Nazareth L.V."/>
            <person name="Okwuonu G."/>
            <person name="Santibanez J."/>
            <person name="Warren W.C."/>
            <person name="Mardis E.R."/>
            <person name="Weinstock G.M."/>
            <person name="Wilson R.K."/>
            <person name="Delehaunty K."/>
            <person name="Dooling D."/>
            <person name="Fronik C."/>
            <person name="Fulton L."/>
            <person name="Fulton B."/>
            <person name="Graves T."/>
            <person name="Minx P."/>
            <person name="Sodergren E."/>
            <person name="Birney E."/>
            <person name="Margulies E.H."/>
            <person name="Herrero J."/>
            <person name="Green E.D."/>
            <person name="Haussler D."/>
            <person name="Siepel A."/>
            <person name="Goldman N."/>
            <person name="Pollard K.S."/>
            <person name="Pedersen J.S."/>
            <person name="Lander E.S."/>
            <person name="Kellis M."/>
        </authorList>
    </citation>
    <scope>NUCLEOTIDE SEQUENCE [LARGE SCALE GENOMIC DNA]</scope>
    <source>
        <strain evidence="4 5">Thorbecke inbred</strain>
    </source>
</reference>
<dbReference type="FunCoup" id="G1SUW3">
    <property type="interactions" value="34"/>
</dbReference>
<dbReference type="GeneTree" id="ENSGT00440000039859"/>
<evidence type="ECO:0000256" key="2">
    <source>
        <dbReference type="SAM" id="MobiDB-lite"/>
    </source>
</evidence>
<dbReference type="AlphaFoldDB" id="G1SUW3"/>
<dbReference type="STRING" id="9986.ENSOCUP00000007173"/>
<evidence type="ECO:0000259" key="3">
    <source>
        <dbReference type="PROSITE" id="PS50041"/>
    </source>
</evidence>
<organism evidence="4 5">
    <name type="scientific">Oryctolagus cuniculus</name>
    <name type="common">Rabbit</name>
    <dbReference type="NCBI Taxonomy" id="9986"/>
    <lineage>
        <taxon>Eukaryota</taxon>
        <taxon>Metazoa</taxon>
        <taxon>Chordata</taxon>
        <taxon>Craniata</taxon>
        <taxon>Vertebrata</taxon>
        <taxon>Euteleostomi</taxon>
        <taxon>Mammalia</taxon>
        <taxon>Eutheria</taxon>
        <taxon>Euarchontoglires</taxon>
        <taxon>Glires</taxon>
        <taxon>Lagomorpha</taxon>
        <taxon>Leporidae</taxon>
        <taxon>Oryctolagus</taxon>
    </lineage>
</organism>
<dbReference type="HOGENOM" id="CLU_107200_1_0_1"/>
<dbReference type="PaxDb" id="9986-ENSOCUP00000007173"/>
<feature type="region of interest" description="Disordered" evidence="2">
    <location>
        <begin position="1"/>
        <end position="54"/>
    </location>
</feature>
<dbReference type="Bgee" id="ENSOCUG00000008297">
    <property type="expression patterns" value="Expressed in blood and 6 other cell types or tissues"/>
</dbReference>
<feature type="compositionally biased region" description="Polar residues" evidence="2">
    <location>
        <begin position="7"/>
        <end position="28"/>
    </location>
</feature>
<dbReference type="PROSITE" id="PS50041">
    <property type="entry name" value="C_TYPE_LECTIN_2"/>
    <property type="match status" value="1"/>
</dbReference>
<accession>G1SUW3</accession>
<dbReference type="GO" id="GO:0006955">
    <property type="term" value="P:immune response"/>
    <property type="evidence" value="ECO:0007669"/>
    <property type="project" value="InterPro"/>
</dbReference>
<dbReference type="SMR" id="G1SUW3"/>
<dbReference type="EMBL" id="AAGW02038149">
    <property type="status" value="NOT_ANNOTATED_CDS"/>
    <property type="molecule type" value="Genomic_DNA"/>
</dbReference>
<dbReference type="Ensembl" id="ENSOCUT00000008297.4">
    <property type="protein sequence ID" value="ENSOCUP00000007173.4"/>
    <property type="gene ID" value="ENSOCUG00000008297.4"/>
</dbReference>
<evidence type="ECO:0000256" key="1">
    <source>
        <dbReference type="ARBA" id="ARBA00023157"/>
    </source>
</evidence>
<dbReference type="InterPro" id="IPR050976">
    <property type="entry name" value="Snaclec"/>
</dbReference>
<reference evidence="4" key="2">
    <citation type="submission" date="2025-08" db="UniProtKB">
        <authorList>
            <consortium name="Ensembl"/>
        </authorList>
    </citation>
    <scope>IDENTIFICATION</scope>
    <source>
        <strain evidence="4">Thorbecke</strain>
    </source>
</reference>
<dbReference type="InParanoid" id="G1SUW3"/>
<keyword evidence="1" id="KW-1015">Disulfide bond</keyword>
<dbReference type="Gene3D" id="3.10.100.10">
    <property type="entry name" value="Mannose-Binding Protein A, subunit A"/>
    <property type="match status" value="1"/>
</dbReference>
<feature type="domain" description="C-type lectin" evidence="3">
    <location>
        <begin position="116"/>
        <end position="228"/>
    </location>
</feature>
<dbReference type="InterPro" id="IPR002352">
    <property type="entry name" value="Eosinophil_major_basic"/>
</dbReference>
<dbReference type="InterPro" id="IPR018378">
    <property type="entry name" value="C-type_lectin_CS"/>
</dbReference>
<evidence type="ECO:0000313" key="4">
    <source>
        <dbReference type="Ensembl" id="ENSOCUP00000007173.4"/>
    </source>
</evidence>
<dbReference type="InterPro" id="IPR001304">
    <property type="entry name" value="C-type_lectin-like"/>
</dbReference>
<evidence type="ECO:0000313" key="5">
    <source>
        <dbReference type="Proteomes" id="UP000001811"/>
    </source>
</evidence>
<protein>
    <recommendedName>
        <fullName evidence="3">C-type lectin domain-containing protein</fullName>
    </recommendedName>
</protein>
<reference evidence="4" key="3">
    <citation type="submission" date="2025-09" db="UniProtKB">
        <authorList>
            <consortium name="Ensembl"/>
        </authorList>
    </citation>
    <scope>IDENTIFICATION</scope>
    <source>
        <strain evidence="4">Thorbecke</strain>
    </source>
</reference>
<dbReference type="Proteomes" id="UP000001811">
    <property type="component" value="Chromosome 1"/>
</dbReference>
<dbReference type="InterPro" id="IPR016187">
    <property type="entry name" value="CTDL_fold"/>
</dbReference>
<dbReference type="PANTHER" id="PTHR22991:SF40">
    <property type="entry name" value="PROTEIN CBG13490"/>
    <property type="match status" value="1"/>
</dbReference>
<proteinExistence type="predicted"/>